<sequence length="731" mass="80714">MDETHDSVVLFLQDGGSTIEFSVSRDVVSKSSSYLRDVIREFWGNQGIKLQFKNLSQVSSMVFHFQAAFEGLKTYLHHGVPSVTCHTVTDLYRIACKLRLQPLMTRCMKYLAEAGPVGRQLVLLCNAVRLGLQDEKQAALQFIVEQFDTATRSRQFLELDCTCVCMLLSSDVLSTASETGVLLAALTWLEHEYQGRRQFEDIVLGCIRFPLLPESILLKCMEPQPPGRAALQGAFVKTKLAEASFFHYVNLRGRPDLGPEIKRRTFLGTDPSPQSLDQDALQPGSYNRTVIERHILTEDRVKQALQRAQAACSEVFQTPTACINNAYYRKHERELTVAQATPNLLGASSFTDQQTPKNTPALGGKDQWDADPALQALPRMTNLQVPGTVILISGGLGADERISTSCSLLGFTPKDGILWRCGRLPQPRQLHASVFLDSYLYILGGFDVRNTNEGLRFATKTCFRLELSTGTWERLADMRHARCNHAAVAMEGRIYVVAGQDEFDITPKLNLKFDSSFLSSVEWYEPGSDAWTELALPLPCRLSACGVASFRGLLHVAGGLVQAARRRDLNVVSTLLRWDGHRWTTAGPNLPLGRGSLGLVEHAGKLYAVGGLARAKKGHLRVLADVLIYDSQKDDWMIGPSLPEPLHACRVASVDGRLMVMCGLRSPEDTSLPSSLFLQLNGNRWQTAARLPVPLAGCSTAVCRLQNSKTGTSFVTSSATTSESYLSIKCE</sequence>
<proteinExistence type="predicted"/>
<keyword evidence="2" id="KW-1185">Reference proteome</keyword>
<protein>
    <submittedName>
        <fullName evidence="1">Uncharacterized protein</fullName>
    </submittedName>
</protein>
<gene>
    <name evidence="1" type="ORF">HPB47_012035</name>
</gene>
<accession>A0AC60NUL5</accession>
<name>A0AC60NUL5_IXOPE</name>
<dbReference type="EMBL" id="JABSTQ010011482">
    <property type="protein sequence ID" value="KAG0410841.1"/>
    <property type="molecule type" value="Genomic_DNA"/>
</dbReference>
<organism evidence="1 2">
    <name type="scientific">Ixodes persulcatus</name>
    <name type="common">Taiga tick</name>
    <dbReference type="NCBI Taxonomy" id="34615"/>
    <lineage>
        <taxon>Eukaryota</taxon>
        <taxon>Metazoa</taxon>
        <taxon>Ecdysozoa</taxon>
        <taxon>Arthropoda</taxon>
        <taxon>Chelicerata</taxon>
        <taxon>Arachnida</taxon>
        <taxon>Acari</taxon>
        <taxon>Parasitiformes</taxon>
        <taxon>Ixodida</taxon>
        <taxon>Ixodoidea</taxon>
        <taxon>Ixodidae</taxon>
        <taxon>Ixodinae</taxon>
        <taxon>Ixodes</taxon>
    </lineage>
</organism>
<evidence type="ECO:0000313" key="1">
    <source>
        <dbReference type="EMBL" id="KAG0410841.1"/>
    </source>
</evidence>
<dbReference type="Proteomes" id="UP000805193">
    <property type="component" value="Unassembled WGS sequence"/>
</dbReference>
<evidence type="ECO:0000313" key="2">
    <source>
        <dbReference type="Proteomes" id="UP000805193"/>
    </source>
</evidence>
<reference evidence="1 2" key="1">
    <citation type="journal article" date="2020" name="Cell">
        <title>Large-Scale Comparative Analyses of Tick Genomes Elucidate Their Genetic Diversity and Vector Capacities.</title>
        <authorList>
            <consortium name="Tick Genome and Microbiome Consortium (TIGMIC)"/>
            <person name="Jia N."/>
            <person name="Wang J."/>
            <person name="Shi W."/>
            <person name="Du L."/>
            <person name="Sun Y."/>
            <person name="Zhan W."/>
            <person name="Jiang J.F."/>
            <person name="Wang Q."/>
            <person name="Zhang B."/>
            <person name="Ji P."/>
            <person name="Bell-Sakyi L."/>
            <person name="Cui X.M."/>
            <person name="Yuan T.T."/>
            <person name="Jiang B.G."/>
            <person name="Yang W.F."/>
            <person name="Lam T.T."/>
            <person name="Chang Q.C."/>
            <person name="Ding S.J."/>
            <person name="Wang X.J."/>
            <person name="Zhu J.G."/>
            <person name="Ruan X.D."/>
            <person name="Zhao L."/>
            <person name="Wei J.T."/>
            <person name="Ye R.Z."/>
            <person name="Que T.C."/>
            <person name="Du C.H."/>
            <person name="Zhou Y.H."/>
            <person name="Cheng J.X."/>
            <person name="Dai P.F."/>
            <person name="Guo W.B."/>
            <person name="Han X.H."/>
            <person name="Huang E.J."/>
            <person name="Li L.F."/>
            <person name="Wei W."/>
            <person name="Gao Y.C."/>
            <person name="Liu J.Z."/>
            <person name="Shao H.Z."/>
            <person name="Wang X."/>
            <person name="Wang C.C."/>
            <person name="Yang T.C."/>
            <person name="Huo Q.B."/>
            <person name="Li W."/>
            <person name="Chen H.Y."/>
            <person name="Chen S.E."/>
            <person name="Zhou L.G."/>
            <person name="Ni X.B."/>
            <person name="Tian J.H."/>
            <person name="Sheng Y."/>
            <person name="Liu T."/>
            <person name="Pan Y.S."/>
            <person name="Xia L.Y."/>
            <person name="Li J."/>
            <person name="Zhao F."/>
            <person name="Cao W.C."/>
        </authorList>
    </citation>
    <scope>NUCLEOTIDE SEQUENCE [LARGE SCALE GENOMIC DNA]</scope>
    <source>
        <strain evidence="1">Iper-2018</strain>
    </source>
</reference>
<comment type="caution">
    <text evidence="1">The sequence shown here is derived from an EMBL/GenBank/DDBJ whole genome shotgun (WGS) entry which is preliminary data.</text>
</comment>